<evidence type="ECO:0000256" key="4">
    <source>
        <dbReference type="ARBA" id="ARBA00022490"/>
    </source>
</evidence>
<dbReference type="AlphaFoldDB" id="A0A024GT23"/>
<dbReference type="GO" id="GO:0034727">
    <property type="term" value="P:piecemeal microautophagy of the nucleus"/>
    <property type="evidence" value="ECO:0007669"/>
    <property type="project" value="TreeGrafter"/>
</dbReference>
<keyword evidence="4" id="KW-0963">Cytoplasm</keyword>
<gene>
    <name evidence="8" type="ORF">BN9_116030</name>
</gene>
<protein>
    <recommendedName>
        <fullName evidence="7">Autophagy protein ATG17-like domain-containing protein</fullName>
    </recommendedName>
</protein>
<evidence type="ECO:0000256" key="2">
    <source>
        <dbReference type="ARBA" id="ARBA00004623"/>
    </source>
</evidence>
<keyword evidence="9" id="KW-1185">Reference proteome</keyword>
<dbReference type="InParanoid" id="A0A024GT23"/>
<dbReference type="OrthoDB" id="1937984at2759"/>
<keyword evidence="6" id="KW-0472">Membrane</keyword>
<dbReference type="STRING" id="65357.A0A024GT23"/>
<evidence type="ECO:0000256" key="5">
    <source>
        <dbReference type="ARBA" id="ARBA00023006"/>
    </source>
</evidence>
<organism evidence="8 9">
    <name type="scientific">Albugo candida</name>
    <dbReference type="NCBI Taxonomy" id="65357"/>
    <lineage>
        <taxon>Eukaryota</taxon>
        <taxon>Sar</taxon>
        <taxon>Stramenopiles</taxon>
        <taxon>Oomycota</taxon>
        <taxon>Peronosporomycetes</taxon>
        <taxon>Albuginales</taxon>
        <taxon>Albuginaceae</taxon>
        <taxon>Albugo</taxon>
    </lineage>
</organism>
<feature type="domain" description="Autophagy protein ATG17-like" evidence="7">
    <location>
        <begin position="93"/>
        <end position="169"/>
    </location>
</feature>
<evidence type="ECO:0000256" key="3">
    <source>
        <dbReference type="ARBA" id="ARBA00006259"/>
    </source>
</evidence>
<dbReference type="GO" id="GO:0030295">
    <property type="term" value="F:protein kinase activator activity"/>
    <property type="evidence" value="ECO:0007669"/>
    <property type="project" value="TreeGrafter"/>
</dbReference>
<dbReference type="GO" id="GO:0000422">
    <property type="term" value="P:autophagy of mitochondrion"/>
    <property type="evidence" value="ECO:0007669"/>
    <property type="project" value="TreeGrafter"/>
</dbReference>
<dbReference type="InterPro" id="IPR007240">
    <property type="entry name" value="Atg17"/>
</dbReference>
<dbReference type="GO" id="GO:1990316">
    <property type="term" value="C:Atg1/ULK1 kinase complex"/>
    <property type="evidence" value="ECO:0007669"/>
    <property type="project" value="TreeGrafter"/>
</dbReference>
<proteinExistence type="inferred from homology"/>
<accession>A0A024GT23</accession>
<comment type="subcellular location">
    <subcellularLocation>
        <location evidence="1">Cytoplasm</location>
    </subcellularLocation>
    <subcellularLocation>
        <location evidence="2">Preautophagosomal structure membrane</location>
        <topology evidence="2">Peripheral membrane protein</topology>
    </subcellularLocation>
</comment>
<dbReference type="InterPro" id="IPR045326">
    <property type="entry name" value="ATG17-like_dom"/>
</dbReference>
<evidence type="ECO:0000256" key="1">
    <source>
        <dbReference type="ARBA" id="ARBA00004496"/>
    </source>
</evidence>
<dbReference type="PANTHER" id="PTHR28005">
    <property type="entry name" value="AUTOPHAGY-RELATED PROTEIN 17"/>
    <property type="match status" value="1"/>
</dbReference>
<comment type="caution">
    <text evidence="8">The sequence shown here is derived from an EMBL/GenBank/DDBJ whole genome shotgun (WGS) entry which is preliminary data.</text>
</comment>
<dbReference type="GO" id="GO:0000045">
    <property type="term" value="P:autophagosome assembly"/>
    <property type="evidence" value="ECO:0007669"/>
    <property type="project" value="TreeGrafter"/>
</dbReference>
<dbReference type="PANTHER" id="PTHR28005:SF1">
    <property type="entry name" value="AUTOPHAGY-RELATED PROTEIN 17"/>
    <property type="match status" value="1"/>
</dbReference>
<reference evidence="8 9" key="1">
    <citation type="submission" date="2012-05" db="EMBL/GenBank/DDBJ databases">
        <title>Recombination and specialization in a pathogen metapopulation.</title>
        <authorList>
            <person name="Gardiner A."/>
            <person name="Kemen E."/>
            <person name="Schultz-Larsen T."/>
            <person name="MacLean D."/>
            <person name="Van Oosterhout C."/>
            <person name="Jones J.D.G."/>
        </authorList>
    </citation>
    <scope>NUCLEOTIDE SEQUENCE [LARGE SCALE GENOMIC DNA]</scope>
    <source>
        <strain evidence="8 9">Ac Nc2</strain>
    </source>
</reference>
<dbReference type="Proteomes" id="UP000053237">
    <property type="component" value="Unassembled WGS sequence"/>
</dbReference>
<name>A0A024GT23_9STRA</name>
<dbReference type="Pfam" id="PF04108">
    <property type="entry name" value="ATG17_like"/>
    <property type="match status" value="1"/>
</dbReference>
<dbReference type="GO" id="GO:0060090">
    <property type="term" value="F:molecular adaptor activity"/>
    <property type="evidence" value="ECO:0007669"/>
    <property type="project" value="TreeGrafter"/>
</dbReference>
<keyword evidence="5" id="KW-0072">Autophagy</keyword>
<evidence type="ECO:0000256" key="6">
    <source>
        <dbReference type="ARBA" id="ARBA00023136"/>
    </source>
</evidence>
<evidence type="ECO:0000259" key="7">
    <source>
        <dbReference type="Pfam" id="PF04108"/>
    </source>
</evidence>
<evidence type="ECO:0000313" key="8">
    <source>
        <dbReference type="EMBL" id="CCI50091.1"/>
    </source>
</evidence>
<sequence>MLSIGSSQSIDFCPRRMIFVEPNSWKEAKKHGISLVLMAQIITNSHVWISSDSISFVERLLVFSISNNAIDFCFASSSISNSSDGTITSSYNHLLNEAETLFEELYSLCDFYRQFELAYANSLEELYRRQMFDKKTETTIQEMMCLLQRQVDDENSRRVEFNQEHFRYLPATLSPQLSVRSELHWKRKTDQ</sequence>
<comment type="similarity">
    <text evidence="3">Belongs to the ATG17 family.</text>
</comment>
<dbReference type="GO" id="GO:0034045">
    <property type="term" value="C:phagophore assembly site membrane"/>
    <property type="evidence" value="ECO:0007669"/>
    <property type="project" value="UniProtKB-SubCell"/>
</dbReference>
<dbReference type="EMBL" id="CAIX01000390">
    <property type="protein sequence ID" value="CCI50091.1"/>
    <property type="molecule type" value="Genomic_DNA"/>
</dbReference>
<evidence type="ECO:0000313" key="9">
    <source>
        <dbReference type="Proteomes" id="UP000053237"/>
    </source>
</evidence>